<evidence type="ECO:0000313" key="4">
    <source>
        <dbReference type="Proteomes" id="UP000019763"/>
    </source>
</evidence>
<feature type="domain" description="Myb-like" evidence="2">
    <location>
        <begin position="648"/>
        <end position="702"/>
    </location>
</feature>
<dbReference type="InterPro" id="IPR001005">
    <property type="entry name" value="SANT/Myb"/>
</dbReference>
<feature type="compositionally biased region" description="Basic and acidic residues" evidence="1">
    <location>
        <begin position="303"/>
        <end position="314"/>
    </location>
</feature>
<feature type="region of interest" description="Disordered" evidence="1">
    <location>
        <begin position="260"/>
        <end position="342"/>
    </location>
</feature>
<feature type="compositionally biased region" description="Low complexity" evidence="1">
    <location>
        <begin position="134"/>
        <end position="144"/>
    </location>
</feature>
<dbReference type="InterPro" id="IPR009057">
    <property type="entry name" value="Homeodomain-like_sf"/>
</dbReference>
<dbReference type="GeneID" id="22910386"/>
<dbReference type="VEuPathDB" id="CryptoDB:GNI_003580"/>
<comment type="caution">
    <text evidence="3">The sequence shown here is derived from an EMBL/GenBank/DDBJ whole genome shotgun (WGS) entry which is preliminary data.</text>
</comment>
<feature type="region of interest" description="Disordered" evidence="1">
    <location>
        <begin position="27"/>
        <end position="85"/>
    </location>
</feature>
<protein>
    <recommendedName>
        <fullName evidence="2">Myb-like domain-containing protein</fullName>
    </recommendedName>
</protein>
<evidence type="ECO:0000259" key="2">
    <source>
        <dbReference type="PROSITE" id="PS50090"/>
    </source>
</evidence>
<dbReference type="RefSeq" id="XP_011128525.1">
    <property type="nucleotide sequence ID" value="XM_011130223.1"/>
</dbReference>
<feature type="compositionally biased region" description="Basic and acidic residues" evidence="1">
    <location>
        <begin position="281"/>
        <end position="293"/>
    </location>
</feature>
<feature type="region of interest" description="Disordered" evidence="1">
    <location>
        <begin position="727"/>
        <end position="763"/>
    </location>
</feature>
<feature type="compositionally biased region" description="Gly residues" evidence="1">
    <location>
        <begin position="390"/>
        <end position="400"/>
    </location>
</feature>
<evidence type="ECO:0000256" key="1">
    <source>
        <dbReference type="SAM" id="MobiDB-lite"/>
    </source>
</evidence>
<dbReference type="EMBL" id="AFNH02000030">
    <property type="protein sequence ID" value="EZG89018.1"/>
    <property type="molecule type" value="Genomic_DNA"/>
</dbReference>
<accession>A0A023BDN2</accession>
<feature type="compositionally biased region" description="Basic and acidic residues" evidence="1">
    <location>
        <begin position="260"/>
        <end position="271"/>
    </location>
</feature>
<feature type="compositionally biased region" description="Basic and acidic residues" evidence="1">
    <location>
        <begin position="27"/>
        <end position="42"/>
    </location>
</feature>
<dbReference type="PROSITE" id="PS50090">
    <property type="entry name" value="MYB_LIKE"/>
    <property type="match status" value="1"/>
</dbReference>
<dbReference type="SUPFAM" id="SSF46689">
    <property type="entry name" value="Homeodomain-like"/>
    <property type="match status" value="1"/>
</dbReference>
<feature type="region of interest" description="Disordered" evidence="1">
    <location>
        <begin position="113"/>
        <end position="173"/>
    </location>
</feature>
<proteinExistence type="predicted"/>
<feature type="region of interest" description="Disordered" evidence="1">
    <location>
        <begin position="363"/>
        <end position="443"/>
    </location>
</feature>
<feature type="compositionally biased region" description="Polar residues" evidence="1">
    <location>
        <begin position="65"/>
        <end position="74"/>
    </location>
</feature>
<keyword evidence="4" id="KW-1185">Reference proteome</keyword>
<dbReference type="Proteomes" id="UP000019763">
    <property type="component" value="Unassembled WGS sequence"/>
</dbReference>
<name>A0A023BDN2_GRENI</name>
<gene>
    <name evidence="3" type="ORF">GNI_003580</name>
</gene>
<sequence>MALSQYNNSQQWDKLANLDREKHYYNLLHDDQEPGNGEHDVPSRNLPAGDHPAGDHNPVEDEGNTVDNTSLQTTSEERLAPRAAETRTQSLAVGYGLDDVDIAAGMPRLRLHGLQTPAHPEGRSLAVNNGLGNTQQGHPQQTGTQQGGTGTPQPERTPEYSSHAIRNPAPGHVELGHSTPGLSRRPADYAFGVTQEDEMGFDQVINDPMGGNQIEGDQMGAEWQRARGFLSRTGLDDRLYPDRCFRRRRLEPQPRERVVFDRTHTLLDTPRRRGRPTSAPEHSDRDLPPRLELARLGSPGRELPMREEGPEAPRNRLLQPNQKRRRVPTSEPAWISPTDGVADWGTRHMLCLVQHPKTWEQPESGAAINSEGGNSEGGNSDGGKSEGGKSEGGNSEGGNSEGHVPIKSASGRGMLDTPIWDRPQGRRQSWEDSSSEEADRSWESETVLVHPRLVGGMVQHKDERWPLGIVYDQWARITNARPENPKEYSRFCLLGFGTEPDYGLKSSRRNFDSWIQGRKERGYCDWDWLMRSTCASALNRRQEGILEGYPLCGGVVEGLGEQGTLLKDEQRTARDEVTRSRLHNESYKVGPREVGEQAFASRNPRLLPWRVQRDALPPVPRCTRELQAEMEPFATDLDTPIPQPPIPEQEDPRGRWSWYDTMLFIRNLNIVKVPNGQWKLISWLMFDRKTNRQCRDKFVNLIKRSLLAKNESGQFVLLKDPDPSVAIKSYSPSGGNTLYNRTRRRQSSRPSSESPQNTNQEID</sequence>
<feature type="compositionally biased region" description="Polar residues" evidence="1">
    <location>
        <begin position="730"/>
        <end position="739"/>
    </location>
</feature>
<reference evidence="3" key="1">
    <citation type="submission" date="2013-12" db="EMBL/GenBank/DDBJ databases">
        <authorList>
            <person name="Omoto C.K."/>
            <person name="Sibley D."/>
            <person name="Venepally P."/>
            <person name="Hadjithomas M."/>
            <person name="Karamycheva S."/>
            <person name="Brunk B."/>
            <person name="Roos D."/>
            <person name="Caler E."/>
            <person name="Lorenzi H."/>
        </authorList>
    </citation>
    <scope>NUCLEOTIDE SEQUENCE</scope>
</reference>
<organism evidence="3 4">
    <name type="scientific">Gregarina niphandrodes</name>
    <name type="common">Septate eugregarine</name>
    <dbReference type="NCBI Taxonomy" id="110365"/>
    <lineage>
        <taxon>Eukaryota</taxon>
        <taxon>Sar</taxon>
        <taxon>Alveolata</taxon>
        <taxon>Apicomplexa</taxon>
        <taxon>Conoidasida</taxon>
        <taxon>Gregarinasina</taxon>
        <taxon>Eugregarinorida</taxon>
        <taxon>Gregarinidae</taxon>
        <taxon>Gregarina</taxon>
    </lineage>
</organism>
<dbReference type="AlphaFoldDB" id="A0A023BDN2"/>
<feature type="compositionally biased region" description="Low complexity" evidence="1">
    <location>
        <begin position="748"/>
        <end position="763"/>
    </location>
</feature>
<evidence type="ECO:0000313" key="3">
    <source>
        <dbReference type="EMBL" id="EZG89018.1"/>
    </source>
</evidence>